<proteinExistence type="predicted"/>
<evidence type="ECO:0000313" key="1">
    <source>
        <dbReference type="EMBL" id="CAK9068734.1"/>
    </source>
</evidence>
<gene>
    <name evidence="1" type="ORF">SCF082_LOCUS34559</name>
</gene>
<accession>A0ABP0P0Y9</accession>
<evidence type="ECO:0000313" key="2">
    <source>
        <dbReference type="Proteomes" id="UP001642464"/>
    </source>
</evidence>
<reference evidence="1 2" key="1">
    <citation type="submission" date="2024-02" db="EMBL/GenBank/DDBJ databases">
        <authorList>
            <person name="Chen Y."/>
            <person name="Shah S."/>
            <person name="Dougan E. K."/>
            <person name="Thang M."/>
            <person name="Chan C."/>
        </authorList>
    </citation>
    <scope>NUCLEOTIDE SEQUENCE [LARGE SCALE GENOMIC DNA]</scope>
</reference>
<dbReference type="EMBL" id="CAXAMM010031791">
    <property type="protein sequence ID" value="CAK9068734.1"/>
    <property type="molecule type" value="Genomic_DNA"/>
</dbReference>
<keyword evidence="2" id="KW-1185">Reference proteome</keyword>
<name>A0ABP0P0Y9_9DINO</name>
<dbReference type="Proteomes" id="UP001642464">
    <property type="component" value="Unassembled WGS sequence"/>
</dbReference>
<protein>
    <submittedName>
        <fullName evidence="1">Uncharacterized protein</fullName>
    </submittedName>
</protein>
<organism evidence="1 2">
    <name type="scientific">Durusdinium trenchii</name>
    <dbReference type="NCBI Taxonomy" id="1381693"/>
    <lineage>
        <taxon>Eukaryota</taxon>
        <taxon>Sar</taxon>
        <taxon>Alveolata</taxon>
        <taxon>Dinophyceae</taxon>
        <taxon>Suessiales</taxon>
        <taxon>Symbiodiniaceae</taxon>
        <taxon>Durusdinium</taxon>
    </lineage>
</organism>
<comment type="caution">
    <text evidence="1">The sequence shown here is derived from an EMBL/GenBank/DDBJ whole genome shotgun (WGS) entry which is preliminary data.</text>
</comment>
<sequence>MLVLEYDVVHENVQVVENEEPPAVGLSHGVIANNPANENDMSSDDDDYHGNFTSEEVIRWDTLYTETLEERGQRKWLEITKMLWTENFTASMRGHLIQHMQPKVRMEAYLSLTLRKKTEEASNEEVKQWHRWLNSHFALIAEIHMDVRKKDDEIKNLTNQLLVHELASDPHRRQVERFRNNEIIEKMQQTALTYDHENDQMNRLEGRTHGAWMFVSTYESGLKK</sequence>